<gene>
    <name evidence="2" type="ORF">CBG26733</name>
    <name evidence="2" type="ORF">CBG_26733</name>
</gene>
<dbReference type="EMBL" id="HE601264">
    <property type="protein sequence ID" value="CAS01172.1"/>
    <property type="molecule type" value="Genomic_DNA"/>
</dbReference>
<feature type="chain" id="PRO_5002846425" evidence="1">
    <location>
        <begin position="20"/>
        <end position="76"/>
    </location>
</feature>
<dbReference type="AlphaFoldDB" id="B6IEA8"/>
<name>B6IEA8_CAEBR</name>
<dbReference type="InParanoid" id="B6IEA8"/>
<reference evidence="2 3" key="2">
    <citation type="journal article" date="2011" name="PLoS Genet.">
        <title>Caenorhabditis briggsae recombinant inbred line genotypes reveal inter-strain incompatibility and the evolution of recombination.</title>
        <authorList>
            <person name="Ross J.A."/>
            <person name="Koboldt D.C."/>
            <person name="Staisch J.E."/>
            <person name="Chamberlin H.M."/>
            <person name="Gupta B.P."/>
            <person name="Miller R.D."/>
            <person name="Baird S.E."/>
            <person name="Haag E.S."/>
        </authorList>
    </citation>
    <scope>NUCLEOTIDE SEQUENCE [LARGE SCALE GENOMIC DNA]</scope>
    <source>
        <strain evidence="2 3">AF16</strain>
    </source>
</reference>
<dbReference type="RefSeq" id="XP_045100729.1">
    <property type="nucleotide sequence ID" value="XM_045238345.1"/>
</dbReference>
<dbReference type="HOGENOM" id="CLU_2656684_0_0_1"/>
<organism evidence="2 3">
    <name type="scientific">Caenorhabditis briggsae</name>
    <dbReference type="NCBI Taxonomy" id="6238"/>
    <lineage>
        <taxon>Eukaryota</taxon>
        <taxon>Metazoa</taxon>
        <taxon>Ecdysozoa</taxon>
        <taxon>Nematoda</taxon>
        <taxon>Chromadorea</taxon>
        <taxon>Rhabditida</taxon>
        <taxon>Rhabditina</taxon>
        <taxon>Rhabditomorpha</taxon>
        <taxon>Rhabditoidea</taxon>
        <taxon>Rhabditidae</taxon>
        <taxon>Peloderinae</taxon>
        <taxon>Caenorhabditis</taxon>
    </lineage>
</organism>
<dbReference type="CTD" id="68918204"/>
<dbReference type="KEGG" id="cbr:CBG_26733"/>
<sequence length="76" mass="8420">MNILGILLILLGTVSNTLSDPIPPTPPEVVAELMRVLFLAADRNDTGTIVETFRLPYGKATYRNPMKTTVIYCKLQ</sequence>
<evidence type="ECO:0000256" key="1">
    <source>
        <dbReference type="SAM" id="SignalP"/>
    </source>
</evidence>
<feature type="signal peptide" evidence="1">
    <location>
        <begin position="1"/>
        <end position="19"/>
    </location>
</feature>
<dbReference type="GeneID" id="68918204"/>
<accession>B6IEA8</accession>
<evidence type="ECO:0000313" key="3">
    <source>
        <dbReference type="Proteomes" id="UP000008549"/>
    </source>
</evidence>
<protein>
    <submittedName>
        <fullName evidence="2">Protein CBG26733</fullName>
    </submittedName>
</protein>
<reference evidence="2 3" key="1">
    <citation type="journal article" date="2003" name="PLoS Biol.">
        <title>The genome sequence of Caenorhabditis briggsae: a platform for comparative genomics.</title>
        <authorList>
            <person name="Stein L.D."/>
            <person name="Bao Z."/>
            <person name="Blasiar D."/>
            <person name="Blumenthal T."/>
            <person name="Brent M.R."/>
            <person name="Chen N."/>
            <person name="Chinwalla A."/>
            <person name="Clarke L."/>
            <person name="Clee C."/>
            <person name="Coghlan A."/>
            <person name="Coulson A."/>
            <person name="D'Eustachio P."/>
            <person name="Fitch D.H."/>
            <person name="Fulton L.A."/>
            <person name="Fulton R.E."/>
            <person name="Griffiths-Jones S."/>
            <person name="Harris T.W."/>
            <person name="Hillier L.W."/>
            <person name="Kamath R."/>
            <person name="Kuwabara P.E."/>
            <person name="Mardis E.R."/>
            <person name="Marra M.A."/>
            <person name="Miner T.L."/>
            <person name="Minx P."/>
            <person name="Mullikin J.C."/>
            <person name="Plumb R.W."/>
            <person name="Rogers J."/>
            <person name="Schein J.E."/>
            <person name="Sohrmann M."/>
            <person name="Spieth J."/>
            <person name="Stajich J.E."/>
            <person name="Wei C."/>
            <person name="Willey D."/>
            <person name="Wilson R.K."/>
            <person name="Durbin R."/>
            <person name="Waterston R.H."/>
        </authorList>
    </citation>
    <scope>NUCLEOTIDE SEQUENCE [LARGE SCALE GENOMIC DNA]</scope>
    <source>
        <strain evidence="2 3">AF16</strain>
    </source>
</reference>
<keyword evidence="1" id="KW-0732">Signal</keyword>
<keyword evidence="3" id="KW-1185">Reference proteome</keyword>
<evidence type="ECO:0000313" key="2">
    <source>
        <dbReference type="EMBL" id="CAS01172.1"/>
    </source>
</evidence>
<proteinExistence type="predicted"/>
<dbReference type="Proteomes" id="UP000008549">
    <property type="component" value="Unassembled WGS sequence"/>
</dbReference>